<evidence type="ECO:0000313" key="1">
    <source>
        <dbReference type="EMBL" id="JAD21121.1"/>
    </source>
</evidence>
<reference evidence="1" key="1">
    <citation type="submission" date="2014-09" db="EMBL/GenBank/DDBJ databases">
        <authorList>
            <person name="Magalhaes I.L.F."/>
            <person name="Oliveira U."/>
            <person name="Santos F.R."/>
            <person name="Vidigal T.H.D.A."/>
            <person name="Brescovit A.D."/>
            <person name="Santos A.J."/>
        </authorList>
    </citation>
    <scope>NUCLEOTIDE SEQUENCE</scope>
    <source>
        <tissue evidence="1">Shoot tissue taken approximately 20 cm above the soil surface</tissue>
    </source>
</reference>
<accession>A0A0A8Y578</accession>
<reference evidence="1" key="2">
    <citation type="journal article" date="2015" name="Data Brief">
        <title>Shoot transcriptome of the giant reed, Arundo donax.</title>
        <authorList>
            <person name="Barrero R.A."/>
            <person name="Guerrero F.D."/>
            <person name="Moolhuijzen P."/>
            <person name="Goolsby J.A."/>
            <person name="Tidwell J."/>
            <person name="Bellgard S.E."/>
            <person name="Bellgard M.I."/>
        </authorList>
    </citation>
    <scope>NUCLEOTIDE SEQUENCE</scope>
    <source>
        <tissue evidence="1">Shoot tissue taken approximately 20 cm above the soil surface</tissue>
    </source>
</reference>
<protein>
    <submittedName>
        <fullName evidence="1">Uncharacterized protein</fullName>
    </submittedName>
</protein>
<proteinExistence type="predicted"/>
<organism evidence="1">
    <name type="scientific">Arundo donax</name>
    <name type="common">Giant reed</name>
    <name type="synonym">Donax arundinaceus</name>
    <dbReference type="NCBI Taxonomy" id="35708"/>
    <lineage>
        <taxon>Eukaryota</taxon>
        <taxon>Viridiplantae</taxon>
        <taxon>Streptophyta</taxon>
        <taxon>Embryophyta</taxon>
        <taxon>Tracheophyta</taxon>
        <taxon>Spermatophyta</taxon>
        <taxon>Magnoliopsida</taxon>
        <taxon>Liliopsida</taxon>
        <taxon>Poales</taxon>
        <taxon>Poaceae</taxon>
        <taxon>PACMAD clade</taxon>
        <taxon>Arundinoideae</taxon>
        <taxon>Arundineae</taxon>
        <taxon>Arundo</taxon>
    </lineage>
</organism>
<dbReference type="AlphaFoldDB" id="A0A0A8Y578"/>
<sequence>MARWVVNQVGMLLRLSCPAGHCKRRHIFSSHLGYFSFSY</sequence>
<name>A0A0A8Y578_ARUDO</name>
<dbReference type="EMBL" id="GBRH01276774">
    <property type="protein sequence ID" value="JAD21121.1"/>
    <property type="molecule type" value="Transcribed_RNA"/>
</dbReference>